<reference evidence="1 2" key="1">
    <citation type="submission" date="2010-10" db="EMBL/GenBank/DDBJ databases">
        <authorList>
            <person name="Chen C."/>
            <person name="Kittichotirat W."/>
            <person name="Asikainen S."/>
            <person name="Bumgarner R."/>
        </authorList>
    </citation>
    <scope>NUCLEOTIDE SEQUENCE [LARGE SCALE GENOMIC DNA]</scope>
    <source>
        <strain evidence="1 2">SC1083</strain>
    </source>
</reference>
<dbReference type="PATRIC" id="fig|907488.3.peg.71"/>
<organism evidence="1 2">
    <name type="scientific">Aggregatibacter actinomycetemcomitans serotype e str. SC1083</name>
    <dbReference type="NCBI Taxonomy" id="907488"/>
    <lineage>
        <taxon>Bacteria</taxon>
        <taxon>Pseudomonadati</taxon>
        <taxon>Pseudomonadota</taxon>
        <taxon>Gammaproteobacteria</taxon>
        <taxon>Pasteurellales</taxon>
        <taxon>Pasteurellaceae</taxon>
        <taxon>Aggregatibacter</taxon>
    </lineage>
</organism>
<evidence type="ECO:0000313" key="1">
    <source>
        <dbReference type="EMBL" id="EGY35378.1"/>
    </source>
</evidence>
<sequence length="42" mass="5004">MFEYLPVFDNASPCFPPFRPNIYDIVANFRYNTDNFLILKSL</sequence>
<gene>
    <name evidence="1" type="ORF">SC1083_0073</name>
</gene>
<protein>
    <submittedName>
        <fullName evidence="1">Uncharacterized protein</fullName>
    </submittedName>
</protein>
<accession>G4A5I8</accession>
<dbReference type="EMBL" id="AEJM01000001">
    <property type="protein sequence ID" value="EGY35378.1"/>
    <property type="molecule type" value="Genomic_DNA"/>
</dbReference>
<name>G4A5I8_AGGAC</name>
<comment type="caution">
    <text evidence="1">The sequence shown here is derived from an EMBL/GenBank/DDBJ whole genome shotgun (WGS) entry which is preliminary data.</text>
</comment>
<proteinExistence type="predicted"/>
<dbReference type="Proteomes" id="UP000005508">
    <property type="component" value="Unassembled WGS sequence"/>
</dbReference>
<evidence type="ECO:0000313" key="2">
    <source>
        <dbReference type="Proteomes" id="UP000005508"/>
    </source>
</evidence>
<dbReference type="AlphaFoldDB" id="G4A5I8"/>